<organism evidence="8 9">
    <name type="scientific">Suillus fuscotomentosus</name>
    <dbReference type="NCBI Taxonomy" id="1912939"/>
    <lineage>
        <taxon>Eukaryota</taxon>
        <taxon>Fungi</taxon>
        <taxon>Dikarya</taxon>
        <taxon>Basidiomycota</taxon>
        <taxon>Agaricomycotina</taxon>
        <taxon>Agaricomycetes</taxon>
        <taxon>Agaricomycetidae</taxon>
        <taxon>Boletales</taxon>
        <taxon>Suillineae</taxon>
        <taxon>Suillaceae</taxon>
        <taxon>Suillus</taxon>
    </lineage>
</organism>
<keyword evidence="3 5" id="KW-1133">Transmembrane helix</keyword>
<dbReference type="PROSITE" id="PS51380">
    <property type="entry name" value="EXS"/>
    <property type="match status" value="1"/>
</dbReference>
<dbReference type="PANTHER" id="PTHR10783:SF103">
    <property type="entry name" value="SOLUTE CARRIER FAMILY 53 MEMBER 1"/>
    <property type="match status" value="1"/>
</dbReference>
<evidence type="ECO:0000256" key="4">
    <source>
        <dbReference type="ARBA" id="ARBA00023136"/>
    </source>
</evidence>
<feature type="transmembrane region" description="Helical" evidence="5">
    <location>
        <begin position="266"/>
        <end position="286"/>
    </location>
</feature>
<gene>
    <name evidence="8" type="ORF">F5891DRAFT_1212734</name>
</gene>
<dbReference type="GO" id="GO:0006817">
    <property type="term" value="P:phosphate ion transport"/>
    <property type="evidence" value="ECO:0007669"/>
    <property type="project" value="TreeGrafter"/>
</dbReference>
<feature type="domain" description="EXS" evidence="7">
    <location>
        <begin position="152"/>
        <end position="346"/>
    </location>
</feature>
<keyword evidence="6" id="KW-0732">Signal</keyword>
<protein>
    <submittedName>
        <fullName evidence="8">EXS-domain-containing protein</fullName>
    </submittedName>
</protein>
<feature type="chain" id="PRO_5042076644" evidence="6">
    <location>
        <begin position="17"/>
        <end position="353"/>
    </location>
</feature>
<dbReference type="EMBL" id="JABBWK010000135">
    <property type="protein sequence ID" value="KAG1890652.1"/>
    <property type="molecule type" value="Genomic_DNA"/>
</dbReference>
<feature type="transmembrane region" description="Helical" evidence="5">
    <location>
        <begin position="220"/>
        <end position="245"/>
    </location>
</feature>
<dbReference type="GO" id="GO:0005794">
    <property type="term" value="C:Golgi apparatus"/>
    <property type="evidence" value="ECO:0007669"/>
    <property type="project" value="TreeGrafter"/>
</dbReference>
<comment type="caution">
    <text evidence="8">The sequence shown here is derived from an EMBL/GenBank/DDBJ whole genome shotgun (WGS) entry which is preliminary data.</text>
</comment>
<reference evidence="8" key="1">
    <citation type="journal article" date="2020" name="New Phytol.">
        <title>Comparative genomics reveals dynamic genome evolution in host specialist ectomycorrhizal fungi.</title>
        <authorList>
            <person name="Lofgren L.A."/>
            <person name="Nguyen N.H."/>
            <person name="Vilgalys R."/>
            <person name="Ruytinx J."/>
            <person name="Liao H.L."/>
            <person name="Branco S."/>
            <person name="Kuo A."/>
            <person name="LaButti K."/>
            <person name="Lipzen A."/>
            <person name="Andreopoulos W."/>
            <person name="Pangilinan J."/>
            <person name="Riley R."/>
            <person name="Hundley H."/>
            <person name="Na H."/>
            <person name="Barry K."/>
            <person name="Grigoriev I.V."/>
            <person name="Stajich J.E."/>
            <person name="Kennedy P.G."/>
        </authorList>
    </citation>
    <scope>NUCLEOTIDE SEQUENCE</scope>
    <source>
        <strain evidence="8">FC203</strain>
    </source>
</reference>
<evidence type="ECO:0000256" key="6">
    <source>
        <dbReference type="SAM" id="SignalP"/>
    </source>
</evidence>
<evidence type="ECO:0000256" key="3">
    <source>
        <dbReference type="ARBA" id="ARBA00022989"/>
    </source>
</evidence>
<keyword evidence="9" id="KW-1185">Reference proteome</keyword>
<feature type="transmembrane region" description="Helical" evidence="5">
    <location>
        <begin position="189"/>
        <end position="208"/>
    </location>
</feature>
<evidence type="ECO:0000256" key="1">
    <source>
        <dbReference type="ARBA" id="ARBA00004141"/>
    </source>
</evidence>
<feature type="signal peptide" evidence="6">
    <location>
        <begin position="1"/>
        <end position="16"/>
    </location>
</feature>
<dbReference type="GO" id="GO:0000822">
    <property type="term" value="F:inositol hexakisphosphate binding"/>
    <property type="evidence" value="ECO:0007669"/>
    <property type="project" value="TreeGrafter"/>
</dbReference>
<dbReference type="GO" id="GO:0005886">
    <property type="term" value="C:plasma membrane"/>
    <property type="evidence" value="ECO:0007669"/>
    <property type="project" value="TreeGrafter"/>
</dbReference>
<accession>A0AAD4DR59</accession>
<evidence type="ECO:0000313" key="8">
    <source>
        <dbReference type="EMBL" id="KAG1890652.1"/>
    </source>
</evidence>
<evidence type="ECO:0000313" key="9">
    <source>
        <dbReference type="Proteomes" id="UP001195769"/>
    </source>
</evidence>
<keyword evidence="4 5" id="KW-0472">Membrane</keyword>
<comment type="subcellular location">
    <subcellularLocation>
        <location evidence="1">Membrane</location>
        <topology evidence="1">Multi-pass membrane protein</topology>
    </subcellularLocation>
</comment>
<proteinExistence type="predicted"/>
<dbReference type="Pfam" id="PF03124">
    <property type="entry name" value="EXS"/>
    <property type="match status" value="2"/>
</dbReference>
<dbReference type="InterPro" id="IPR004342">
    <property type="entry name" value="EXS_C"/>
</dbReference>
<sequence length="353" mass="41102">MRAGILLYAFIHSSRSSTHLAACVACPCAYRHFQSHSGKNILWGHSRWWLIKSVARLGVSGLWGVEFTDFWLGDQFCSLAYSLGNLYFVGCFYTQYPYVSSHANVSSTSESLPYNNTMTALPRFSQTFSLMPRGELLYSADDPTLQKAWLTCGAEMNWGSYFALAMLPFLVRFVQSIRRYKDSKLPTHLINAGKYGMGIVHYFCYYLWRRDGESDGGASFVMWCLAAVVYSLYGCAWDFAMDWSICKPRAKYPLLRRDLVYTSQIPLYYVALVMNLVIRFLWVFYIPSWSYFNLRSFICSLMEMIRRVVWNFYRLENEHLGNMDQYRITRECPLPYSVDNPQQEDEEDEEDKA</sequence>
<dbReference type="Proteomes" id="UP001195769">
    <property type="component" value="Unassembled WGS sequence"/>
</dbReference>
<dbReference type="GeneID" id="64663534"/>
<evidence type="ECO:0000256" key="5">
    <source>
        <dbReference type="SAM" id="Phobius"/>
    </source>
</evidence>
<dbReference type="GO" id="GO:0016036">
    <property type="term" value="P:cellular response to phosphate starvation"/>
    <property type="evidence" value="ECO:0007669"/>
    <property type="project" value="TreeGrafter"/>
</dbReference>
<evidence type="ECO:0000256" key="2">
    <source>
        <dbReference type="ARBA" id="ARBA00022692"/>
    </source>
</evidence>
<evidence type="ECO:0000259" key="7">
    <source>
        <dbReference type="PROSITE" id="PS51380"/>
    </source>
</evidence>
<dbReference type="RefSeq" id="XP_041217918.1">
    <property type="nucleotide sequence ID" value="XM_041369236.1"/>
</dbReference>
<dbReference type="AlphaFoldDB" id="A0AAD4DR59"/>
<dbReference type="PANTHER" id="PTHR10783">
    <property type="entry name" value="XENOTROPIC AND POLYTROPIC RETROVIRUS RECEPTOR 1-RELATED"/>
    <property type="match status" value="1"/>
</dbReference>
<name>A0AAD4DR59_9AGAM</name>
<keyword evidence="2 5" id="KW-0812">Transmembrane</keyword>
<feature type="transmembrane region" description="Helical" evidence="5">
    <location>
        <begin position="158"/>
        <end position="177"/>
    </location>
</feature>